<comment type="caution">
    <text evidence="5">The sequence shown here is derived from an EMBL/GenBank/DDBJ whole genome shotgun (WGS) entry which is preliminary data.</text>
</comment>
<dbReference type="RefSeq" id="WP_121277753.1">
    <property type="nucleotide sequence ID" value="NZ_RBZV01000003.1"/>
</dbReference>
<dbReference type="OrthoDB" id="9777638at2"/>
<dbReference type="Gene3D" id="3.40.50.150">
    <property type="entry name" value="Vaccinia Virus protein VP39"/>
    <property type="match status" value="1"/>
</dbReference>
<sequence length="296" mass="32236">MNATLPTNREQAALWNGRSGHAWVDAQALLDRMFKPFEDLLVTAVRAIDAHHVLDVGCGTGSTTLAVARQLSAGSTCTGIDVSDPMLAAARVRAAHEPEASAKFIHADAQTHAFAPAAFDMLISRFGVMFFDEPVEAFANLRRAARDDAELRFLVWRSAADNPFMTTAEHAAAPLLPNLPARRPGTPGQFSLGDRQRISSILERSGWAETGIHPIDVECALPEQELVGYFTRLGPVGAALQDVDERTRTQVIETVRAAFDRYVQGTEVRYTAACWMIRARAQATSSLPKAEEIKPG</sequence>
<evidence type="ECO:0000313" key="6">
    <source>
        <dbReference type="Proteomes" id="UP000280434"/>
    </source>
</evidence>
<protein>
    <submittedName>
        <fullName evidence="5">Class I SAM-dependent methyltransferase</fullName>
    </submittedName>
</protein>
<dbReference type="SUPFAM" id="SSF53335">
    <property type="entry name" value="S-adenosyl-L-methionine-dependent methyltransferases"/>
    <property type="match status" value="1"/>
</dbReference>
<dbReference type="PANTHER" id="PTHR43464">
    <property type="entry name" value="METHYLTRANSFERASE"/>
    <property type="match status" value="1"/>
</dbReference>
<feature type="domain" description="Methyltransferase" evidence="4">
    <location>
        <begin position="53"/>
        <end position="146"/>
    </location>
</feature>
<evidence type="ECO:0000256" key="3">
    <source>
        <dbReference type="ARBA" id="ARBA00022691"/>
    </source>
</evidence>
<dbReference type="AlphaFoldDB" id="A0A494XF30"/>
<dbReference type="InterPro" id="IPR041698">
    <property type="entry name" value="Methyltransf_25"/>
</dbReference>
<accession>A0A494XF30</accession>
<keyword evidence="6" id="KW-1185">Reference proteome</keyword>
<evidence type="ECO:0000259" key="4">
    <source>
        <dbReference type="Pfam" id="PF13649"/>
    </source>
</evidence>
<dbReference type="GO" id="GO:0008168">
    <property type="term" value="F:methyltransferase activity"/>
    <property type="evidence" value="ECO:0007669"/>
    <property type="project" value="UniProtKB-KW"/>
</dbReference>
<organism evidence="5 6">
    <name type="scientific">Trinickia fusca</name>
    <dbReference type="NCBI Taxonomy" id="2419777"/>
    <lineage>
        <taxon>Bacteria</taxon>
        <taxon>Pseudomonadati</taxon>
        <taxon>Pseudomonadota</taxon>
        <taxon>Betaproteobacteria</taxon>
        <taxon>Burkholderiales</taxon>
        <taxon>Burkholderiaceae</taxon>
        <taxon>Trinickia</taxon>
    </lineage>
</organism>
<reference evidence="5 6" key="1">
    <citation type="submission" date="2018-10" db="EMBL/GenBank/DDBJ databases">
        <title>Paraburkholderia sp. 7MK8-2, isolated from soil.</title>
        <authorList>
            <person name="Gao Z.-H."/>
            <person name="Qiu L.-H."/>
        </authorList>
    </citation>
    <scope>NUCLEOTIDE SEQUENCE [LARGE SCALE GENOMIC DNA]</scope>
    <source>
        <strain evidence="5 6">7MK8-2</strain>
    </source>
</reference>
<dbReference type="InterPro" id="IPR029063">
    <property type="entry name" value="SAM-dependent_MTases_sf"/>
</dbReference>
<dbReference type="Proteomes" id="UP000280434">
    <property type="component" value="Unassembled WGS sequence"/>
</dbReference>
<proteinExistence type="predicted"/>
<evidence type="ECO:0000256" key="1">
    <source>
        <dbReference type="ARBA" id="ARBA00022603"/>
    </source>
</evidence>
<dbReference type="CDD" id="cd02440">
    <property type="entry name" value="AdoMet_MTases"/>
    <property type="match status" value="1"/>
</dbReference>
<keyword evidence="2 5" id="KW-0808">Transferase</keyword>
<dbReference type="EMBL" id="RBZV01000003">
    <property type="protein sequence ID" value="RKP49365.1"/>
    <property type="molecule type" value="Genomic_DNA"/>
</dbReference>
<dbReference type="GO" id="GO:0032259">
    <property type="term" value="P:methylation"/>
    <property type="evidence" value="ECO:0007669"/>
    <property type="project" value="UniProtKB-KW"/>
</dbReference>
<gene>
    <name evidence="5" type="ORF">D7S89_11415</name>
</gene>
<keyword evidence="1 5" id="KW-0489">Methyltransferase</keyword>
<dbReference type="Pfam" id="PF13649">
    <property type="entry name" value="Methyltransf_25"/>
    <property type="match status" value="1"/>
</dbReference>
<keyword evidence="3" id="KW-0949">S-adenosyl-L-methionine</keyword>
<name>A0A494XF30_9BURK</name>
<dbReference type="PANTHER" id="PTHR43464:SF19">
    <property type="entry name" value="UBIQUINONE BIOSYNTHESIS O-METHYLTRANSFERASE, MITOCHONDRIAL"/>
    <property type="match status" value="1"/>
</dbReference>
<evidence type="ECO:0000256" key="2">
    <source>
        <dbReference type="ARBA" id="ARBA00022679"/>
    </source>
</evidence>
<evidence type="ECO:0000313" key="5">
    <source>
        <dbReference type="EMBL" id="RKP49365.1"/>
    </source>
</evidence>